<evidence type="ECO:0000256" key="4">
    <source>
        <dbReference type="ARBA" id="ARBA00023284"/>
    </source>
</evidence>
<evidence type="ECO:0000256" key="1">
    <source>
        <dbReference type="ARBA" id="ARBA00004496"/>
    </source>
</evidence>
<dbReference type="PROSITE" id="PS51354">
    <property type="entry name" value="GLUTAREDOXIN_2"/>
    <property type="match status" value="1"/>
</dbReference>
<dbReference type="NCBIfam" id="TIGR02189">
    <property type="entry name" value="GlrX-like_plant"/>
    <property type="match status" value="1"/>
</dbReference>
<reference evidence="6 7" key="1">
    <citation type="journal article" date="2021" name="Nat. Plants">
        <title>The Taxus genome provides insights into paclitaxel biosynthesis.</title>
        <authorList>
            <person name="Xiong X."/>
            <person name="Gou J."/>
            <person name="Liao Q."/>
            <person name="Li Y."/>
            <person name="Zhou Q."/>
            <person name="Bi G."/>
            <person name="Li C."/>
            <person name="Du R."/>
            <person name="Wang X."/>
            <person name="Sun T."/>
            <person name="Guo L."/>
            <person name="Liang H."/>
            <person name="Lu P."/>
            <person name="Wu Y."/>
            <person name="Zhang Z."/>
            <person name="Ro D.K."/>
            <person name="Shang Y."/>
            <person name="Huang S."/>
            <person name="Yan J."/>
        </authorList>
    </citation>
    <scope>NUCLEOTIDE SEQUENCE [LARGE SCALE GENOMIC DNA]</scope>
    <source>
        <strain evidence="6">Ta-2019</strain>
    </source>
</reference>
<evidence type="ECO:0000259" key="5">
    <source>
        <dbReference type="Pfam" id="PF00462"/>
    </source>
</evidence>
<dbReference type="SUPFAM" id="SSF52833">
    <property type="entry name" value="Thioredoxin-like"/>
    <property type="match status" value="1"/>
</dbReference>
<feature type="non-terminal residue" evidence="6">
    <location>
        <position position="1"/>
    </location>
</feature>
<proteinExistence type="inferred from homology"/>
<dbReference type="InterPro" id="IPR036249">
    <property type="entry name" value="Thioredoxin-like_sf"/>
</dbReference>
<dbReference type="CDD" id="cd03419">
    <property type="entry name" value="GRX_GRXh_1_2_like"/>
    <property type="match status" value="1"/>
</dbReference>
<protein>
    <recommendedName>
        <fullName evidence="5">Glutaredoxin domain-containing protein</fullName>
    </recommendedName>
</protein>
<dbReference type="EMBL" id="JAHRHJ020000005">
    <property type="protein sequence ID" value="KAH9313986.1"/>
    <property type="molecule type" value="Genomic_DNA"/>
</dbReference>
<dbReference type="InterPro" id="IPR011905">
    <property type="entry name" value="GlrX-like_pln_2"/>
</dbReference>
<organism evidence="6 7">
    <name type="scientific">Taxus chinensis</name>
    <name type="common">Chinese yew</name>
    <name type="synonym">Taxus wallichiana var. chinensis</name>
    <dbReference type="NCBI Taxonomy" id="29808"/>
    <lineage>
        <taxon>Eukaryota</taxon>
        <taxon>Viridiplantae</taxon>
        <taxon>Streptophyta</taxon>
        <taxon>Embryophyta</taxon>
        <taxon>Tracheophyta</taxon>
        <taxon>Spermatophyta</taxon>
        <taxon>Pinopsida</taxon>
        <taxon>Pinidae</taxon>
        <taxon>Conifers II</taxon>
        <taxon>Cupressales</taxon>
        <taxon>Taxaceae</taxon>
        <taxon>Taxus</taxon>
    </lineage>
</organism>
<evidence type="ECO:0000256" key="3">
    <source>
        <dbReference type="ARBA" id="ARBA00022490"/>
    </source>
</evidence>
<dbReference type="Pfam" id="PF00462">
    <property type="entry name" value="Glutaredoxin"/>
    <property type="match status" value="1"/>
</dbReference>
<dbReference type="PANTHER" id="PTHR10168">
    <property type="entry name" value="GLUTAREDOXIN"/>
    <property type="match status" value="1"/>
</dbReference>
<comment type="similarity">
    <text evidence="2">Belongs to the glutaredoxin family. CC-type subfamily.</text>
</comment>
<evidence type="ECO:0000256" key="2">
    <source>
        <dbReference type="ARBA" id="ARBA00007568"/>
    </source>
</evidence>
<dbReference type="InterPro" id="IPR002109">
    <property type="entry name" value="Glutaredoxin"/>
</dbReference>
<evidence type="ECO:0000313" key="7">
    <source>
        <dbReference type="Proteomes" id="UP000824469"/>
    </source>
</evidence>
<dbReference type="OMA" id="YMPTRSI"/>
<dbReference type="AlphaFoldDB" id="A0AA38L794"/>
<name>A0AA38L794_TAXCH</name>
<evidence type="ECO:0000313" key="6">
    <source>
        <dbReference type="EMBL" id="KAH9313986.1"/>
    </source>
</evidence>
<keyword evidence="4" id="KW-0676">Redox-active center</keyword>
<gene>
    <name evidence="6" type="ORF">KI387_022613</name>
</gene>
<sequence>NLSCAVSPLHYYIQAETQMEHCNARAYNESEQCYYERRTSTPSMSPLERIERLASESAAVVFSMSSCCMCHVAKRLLVELGVNPTVYDLDQELGGSEMEKALLRLLGTGQSVPAVFIGGKLVGGLEQLMTCHISGSLVPLLKEAGALWL</sequence>
<keyword evidence="7" id="KW-1185">Reference proteome</keyword>
<dbReference type="GO" id="GO:0005737">
    <property type="term" value="C:cytoplasm"/>
    <property type="evidence" value="ECO:0007669"/>
    <property type="project" value="UniProtKB-SubCell"/>
</dbReference>
<dbReference type="Proteomes" id="UP000824469">
    <property type="component" value="Unassembled WGS sequence"/>
</dbReference>
<dbReference type="PRINTS" id="PR00160">
    <property type="entry name" value="GLUTAREDOXIN"/>
</dbReference>
<comment type="subcellular location">
    <subcellularLocation>
        <location evidence="1">Cytoplasm</location>
    </subcellularLocation>
</comment>
<keyword evidence="3" id="KW-0963">Cytoplasm</keyword>
<dbReference type="Gene3D" id="3.40.30.10">
    <property type="entry name" value="Glutaredoxin"/>
    <property type="match status" value="1"/>
</dbReference>
<dbReference type="InterPro" id="IPR014025">
    <property type="entry name" value="Glutaredoxin_subgr"/>
</dbReference>
<accession>A0AA38L794</accession>
<feature type="domain" description="Glutaredoxin" evidence="5">
    <location>
        <begin position="60"/>
        <end position="122"/>
    </location>
</feature>
<comment type="caution">
    <text evidence="6">The sequence shown here is derived from an EMBL/GenBank/DDBJ whole genome shotgun (WGS) entry which is preliminary data.</text>
</comment>